<dbReference type="PIRSF" id="PIRSF030962">
    <property type="entry name" value="Dehydrase_ECs4332_prd"/>
    <property type="match status" value="1"/>
</dbReference>
<proteinExistence type="predicted"/>
<name>A0A1X0WCR2_9GAMM</name>
<dbReference type="AlphaFoldDB" id="A0A1X0WCR2"/>
<dbReference type="SUPFAM" id="SSF54637">
    <property type="entry name" value="Thioesterase/thiol ester dehydrase-isomerase"/>
    <property type="match status" value="1"/>
</dbReference>
<dbReference type="GeneID" id="93564487"/>
<comment type="caution">
    <text evidence="2">The sequence shown here is derived from an EMBL/GenBank/DDBJ whole genome shotgun (WGS) entry which is preliminary data.</text>
</comment>
<gene>
    <name evidence="2" type="ORF">BS640_15755</name>
</gene>
<dbReference type="InterPro" id="IPR016962">
    <property type="entry name" value="Dehydrase_ECs4332_prd"/>
</dbReference>
<dbReference type="InterPro" id="IPR054545">
    <property type="entry name" value="ApeI-like"/>
</dbReference>
<protein>
    <submittedName>
        <fullName evidence="2">Hydroxymyristoyl-ACP dehydratase</fullName>
    </submittedName>
</protein>
<dbReference type="Pfam" id="PF22818">
    <property type="entry name" value="ApeI-like"/>
    <property type="match status" value="1"/>
</dbReference>
<dbReference type="Gene3D" id="3.10.129.10">
    <property type="entry name" value="Hotdog Thioesterase"/>
    <property type="match status" value="1"/>
</dbReference>
<evidence type="ECO:0000313" key="2">
    <source>
        <dbReference type="EMBL" id="ORJ24577.1"/>
    </source>
</evidence>
<dbReference type="InterPro" id="IPR029069">
    <property type="entry name" value="HotDog_dom_sf"/>
</dbReference>
<dbReference type="EMBL" id="MRWE01000027">
    <property type="protein sequence ID" value="ORJ24577.1"/>
    <property type="molecule type" value="Genomic_DNA"/>
</dbReference>
<organism evidence="2 3">
    <name type="scientific">Rouxiella badensis</name>
    <dbReference type="NCBI Taxonomy" id="1646377"/>
    <lineage>
        <taxon>Bacteria</taxon>
        <taxon>Pseudomonadati</taxon>
        <taxon>Pseudomonadota</taxon>
        <taxon>Gammaproteobacteria</taxon>
        <taxon>Enterobacterales</taxon>
        <taxon>Yersiniaceae</taxon>
        <taxon>Rouxiella</taxon>
    </lineage>
</organism>
<dbReference type="Proteomes" id="UP000192536">
    <property type="component" value="Unassembled WGS sequence"/>
</dbReference>
<reference evidence="2 3" key="1">
    <citation type="journal article" date="2017" name="Int. J. Syst. Evol. Microbiol.">
        <title>Rouxiella badensis sp. nov. and Rouxiella silvae sp. nov. isolated from peat bog soil in Germany and emendation of the genus description.</title>
        <authorList>
            <person name="Le Fleche-Mateos A."/>
            <person name="Kugler J.H."/>
            <person name="Hansen S.H."/>
            <person name="Syldatk C."/>
            <person name="Hausmann R."/>
            <person name="Lomprez F."/>
            <person name="Vandenbogaert M."/>
            <person name="Manuguerra J.C."/>
            <person name="Grimont P.A."/>
        </authorList>
    </citation>
    <scope>NUCLEOTIDE SEQUENCE [LARGE SCALE GENOMIC DNA]</scope>
    <source>
        <strain evidence="2 3">DSM 100043</strain>
    </source>
</reference>
<dbReference type="STRING" id="1646377.BS640_15755"/>
<sequence>MMQPQVLSKQRQADSVTLELRLPATLLWFKGHFPEQPILPGVAQLNWVMTFAREELPLAAHFAGFDVIKFQQPLLPEQQVTLSIQWLQDKNKLLFSYQVGEFQASSGKINLCP</sequence>
<dbReference type="RefSeq" id="WP_084912898.1">
    <property type="nucleotide sequence ID" value="NZ_CAUQAZ010000167.1"/>
</dbReference>
<evidence type="ECO:0000313" key="3">
    <source>
        <dbReference type="Proteomes" id="UP000192536"/>
    </source>
</evidence>
<evidence type="ECO:0000259" key="1">
    <source>
        <dbReference type="Pfam" id="PF22818"/>
    </source>
</evidence>
<keyword evidence="3" id="KW-1185">Reference proteome</keyword>
<accession>A0A1X0WCR2</accession>
<feature type="domain" description="ApeI dehydratase-like" evidence="1">
    <location>
        <begin position="10"/>
        <end position="107"/>
    </location>
</feature>